<evidence type="ECO:0000313" key="5">
    <source>
        <dbReference type="Proteomes" id="UP000243255"/>
    </source>
</evidence>
<feature type="signal peptide" evidence="2">
    <location>
        <begin position="1"/>
        <end position="21"/>
    </location>
</feature>
<dbReference type="InterPro" id="IPR046357">
    <property type="entry name" value="PPIase_dom_sf"/>
</dbReference>
<dbReference type="PROSITE" id="PS51257">
    <property type="entry name" value="PROKAR_LIPOPROTEIN"/>
    <property type="match status" value="1"/>
</dbReference>
<gene>
    <name evidence="4" type="ORF">SAMN04488530_13714</name>
</gene>
<dbReference type="Gene3D" id="3.10.50.40">
    <property type="match status" value="1"/>
</dbReference>
<dbReference type="STRING" id="1121321.SAMN04488530_13714"/>
<dbReference type="GO" id="GO:0003755">
    <property type="term" value="F:peptidyl-prolyl cis-trans isomerase activity"/>
    <property type="evidence" value="ECO:0007669"/>
    <property type="project" value="UniProtKB-KW"/>
</dbReference>
<dbReference type="Proteomes" id="UP000243255">
    <property type="component" value="Unassembled WGS sequence"/>
</dbReference>
<dbReference type="SUPFAM" id="SSF109998">
    <property type="entry name" value="Triger factor/SurA peptide-binding domain-like"/>
    <property type="match status" value="1"/>
</dbReference>
<keyword evidence="1" id="KW-0697">Rotamase</keyword>
<sequence>MKKIISLIVITMLSISLVACGGPNEKDVVAKVDGVDITVGDYQKTLDLYKQSIESMYGKEMWDKEVEKGVKYKDKYKEIILQQMIDSQLIYNQAKKEKLLPSDKEVDASFKELKKSITADKNYKKQLDEAGLDDDFLKLQQARDMAIENYQDNFFKTTKLSDDELKKYYEKHKKEFYKDEVEASHILIKTIDEKGKPLPDAKKKEAKKKIEEVLAKVKSGEEFAKLAKEYSEDSSANDGGSLGTFGKGQMVKEFEESAFSLKEGEVSDIVETKYGYHIIKVTDKINEQTPFEDAKATIEQTILSEKYAEKVKGLSKGAKIEKDKDMIKKINID</sequence>
<dbReference type="Pfam" id="PF13624">
    <property type="entry name" value="SurA_N_3"/>
    <property type="match status" value="1"/>
</dbReference>
<dbReference type="EMBL" id="FQWX01000037">
    <property type="protein sequence ID" value="SHH33740.1"/>
    <property type="molecule type" value="Genomic_DNA"/>
</dbReference>
<feature type="chain" id="PRO_5012906412" evidence="2">
    <location>
        <begin position="22"/>
        <end position="333"/>
    </location>
</feature>
<proteinExistence type="predicted"/>
<dbReference type="OrthoDB" id="14196at2"/>
<name>A0A1M5S5N5_9FIRM</name>
<dbReference type="PANTHER" id="PTHR47245">
    <property type="entry name" value="PEPTIDYLPROLYL ISOMERASE"/>
    <property type="match status" value="1"/>
</dbReference>
<feature type="domain" description="PpiC" evidence="3">
    <location>
        <begin position="178"/>
        <end position="283"/>
    </location>
</feature>
<reference evidence="5" key="1">
    <citation type="submission" date="2016-11" db="EMBL/GenBank/DDBJ databases">
        <authorList>
            <person name="Varghese N."/>
            <person name="Submissions S."/>
        </authorList>
    </citation>
    <scope>NUCLEOTIDE SEQUENCE [LARGE SCALE GENOMIC DNA]</scope>
    <source>
        <strain evidence="5">DSM 2635</strain>
    </source>
</reference>
<evidence type="ECO:0000256" key="1">
    <source>
        <dbReference type="PROSITE-ProRule" id="PRU00278"/>
    </source>
</evidence>
<evidence type="ECO:0000313" key="4">
    <source>
        <dbReference type="EMBL" id="SHH33740.1"/>
    </source>
</evidence>
<protein>
    <submittedName>
        <fullName evidence="4">Foldase protein PrsA</fullName>
    </submittedName>
</protein>
<organism evidence="4 5">
    <name type="scientific">Asaccharospora irregularis DSM 2635</name>
    <dbReference type="NCBI Taxonomy" id="1121321"/>
    <lineage>
        <taxon>Bacteria</taxon>
        <taxon>Bacillati</taxon>
        <taxon>Bacillota</taxon>
        <taxon>Clostridia</taxon>
        <taxon>Peptostreptococcales</taxon>
        <taxon>Peptostreptococcaceae</taxon>
        <taxon>Asaccharospora</taxon>
    </lineage>
</organism>
<evidence type="ECO:0000259" key="3">
    <source>
        <dbReference type="PROSITE" id="PS50198"/>
    </source>
</evidence>
<dbReference type="InterPro" id="IPR050245">
    <property type="entry name" value="PrsA_foldase"/>
</dbReference>
<evidence type="ECO:0000256" key="2">
    <source>
        <dbReference type="SAM" id="SignalP"/>
    </source>
</evidence>
<keyword evidence="2" id="KW-0732">Signal</keyword>
<dbReference type="AlphaFoldDB" id="A0A1M5S5N5"/>
<dbReference type="Gene3D" id="1.10.8.1040">
    <property type="match status" value="1"/>
</dbReference>
<dbReference type="SUPFAM" id="SSF54534">
    <property type="entry name" value="FKBP-like"/>
    <property type="match status" value="1"/>
</dbReference>
<dbReference type="InterPro" id="IPR027304">
    <property type="entry name" value="Trigger_fact/SurA_dom_sf"/>
</dbReference>
<dbReference type="InterPro" id="IPR023058">
    <property type="entry name" value="PPIase_PpiC_CS"/>
</dbReference>
<keyword evidence="1" id="KW-0413">Isomerase</keyword>
<dbReference type="InterPro" id="IPR000297">
    <property type="entry name" value="PPIase_PpiC"/>
</dbReference>
<dbReference type="PROSITE" id="PS01096">
    <property type="entry name" value="PPIC_PPIASE_1"/>
    <property type="match status" value="1"/>
</dbReference>
<accession>A0A1M5S5N5</accession>
<dbReference type="RefSeq" id="WP_073127268.1">
    <property type="nucleotide sequence ID" value="NZ_BAABCH010000081.1"/>
</dbReference>
<dbReference type="PANTHER" id="PTHR47245:SF2">
    <property type="entry name" value="PEPTIDYL-PROLYL CIS-TRANS ISOMERASE HP_0175-RELATED"/>
    <property type="match status" value="1"/>
</dbReference>
<keyword evidence="5" id="KW-1185">Reference proteome</keyword>
<dbReference type="PROSITE" id="PS50198">
    <property type="entry name" value="PPIC_PPIASE_2"/>
    <property type="match status" value="1"/>
</dbReference>
<dbReference type="Pfam" id="PF13616">
    <property type="entry name" value="Rotamase_3"/>
    <property type="match status" value="1"/>
</dbReference>